<gene>
    <name evidence="3" type="primary">menE</name>
    <name evidence="3" type="ORF">GCM10022214_13990</name>
</gene>
<dbReference type="Pfam" id="PF00501">
    <property type="entry name" value="AMP-binding"/>
    <property type="match status" value="1"/>
</dbReference>
<protein>
    <submittedName>
        <fullName evidence="3">O-succinylbenzoate--CoA ligase</fullName>
    </submittedName>
</protein>
<reference evidence="4" key="1">
    <citation type="journal article" date="2019" name="Int. J. Syst. Evol. Microbiol.">
        <title>The Global Catalogue of Microorganisms (GCM) 10K type strain sequencing project: providing services to taxonomists for standard genome sequencing and annotation.</title>
        <authorList>
            <consortium name="The Broad Institute Genomics Platform"/>
            <consortium name="The Broad Institute Genome Sequencing Center for Infectious Disease"/>
            <person name="Wu L."/>
            <person name="Ma J."/>
        </authorList>
    </citation>
    <scope>NUCLEOTIDE SEQUENCE [LARGE SCALE GENOMIC DNA]</scope>
    <source>
        <strain evidence="4">JCM 16702</strain>
    </source>
</reference>
<dbReference type="InterPro" id="IPR045851">
    <property type="entry name" value="AMP-bd_C_sf"/>
</dbReference>
<dbReference type="PROSITE" id="PS00455">
    <property type="entry name" value="AMP_BINDING"/>
    <property type="match status" value="1"/>
</dbReference>
<dbReference type="PANTHER" id="PTHR43767">
    <property type="entry name" value="LONG-CHAIN-FATTY-ACID--COA LIGASE"/>
    <property type="match status" value="1"/>
</dbReference>
<feature type="domain" description="AMP-dependent synthetase/ligase" evidence="1">
    <location>
        <begin position="85"/>
        <end position="246"/>
    </location>
</feature>
<sequence length="405" mass="42056">MDSTPTASAAHASERTGERRVHAVVLPPGRRLFQALAVALDGTGPAICPLSPDLPAPALRTLLDALAPHAVHTADGLRARHGGIPAAADTAVLIATSGSTGTPKIVELSAAALRHSAAATLTRIGARPGDRWLCCLPTSHIAGVQVLVRSLVAGTEPVILPRFDPTAFDAALASGRPLHTAMVPTQLRRLVDAGTDLAKVGAIVLGGAPASPALLAQARRRGARVHTSYGMSETCGGCVYDGVPLDGVRAEVGDDGRIRLAGPVLFTGYRLRPDLTAAARDGDWYLTPDLGALEPDGRLRVRGRADDVINTGGEKVVAGEVAALLARHPSVRDVVVVGRPDPEWGERVTAVVVPAGAPPALEDLRAFVRTAMPAYAAPRELQLVEAIPLLPSGKPDRQALRRPAP</sequence>
<proteinExistence type="predicted"/>
<comment type="caution">
    <text evidence="3">The sequence shown here is derived from an EMBL/GenBank/DDBJ whole genome shotgun (WGS) entry which is preliminary data.</text>
</comment>
<evidence type="ECO:0000259" key="2">
    <source>
        <dbReference type="Pfam" id="PF13193"/>
    </source>
</evidence>
<dbReference type="EMBL" id="BAAAZG010000003">
    <property type="protein sequence ID" value="GAA4062039.1"/>
    <property type="molecule type" value="Genomic_DNA"/>
</dbReference>
<dbReference type="Pfam" id="PF13193">
    <property type="entry name" value="AMP-binding_C"/>
    <property type="match status" value="1"/>
</dbReference>
<name>A0ABP7V8U5_9ACTN</name>
<dbReference type="Gene3D" id="3.30.300.30">
    <property type="match status" value="1"/>
</dbReference>
<dbReference type="InterPro" id="IPR042099">
    <property type="entry name" value="ANL_N_sf"/>
</dbReference>
<dbReference type="Gene3D" id="3.40.50.12780">
    <property type="entry name" value="N-terminal domain of ligase-like"/>
    <property type="match status" value="1"/>
</dbReference>
<dbReference type="InterPro" id="IPR025110">
    <property type="entry name" value="AMP-bd_C"/>
</dbReference>
<evidence type="ECO:0000313" key="4">
    <source>
        <dbReference type="Proteomes" id="UP001500683"/>
    </source>
</evidence>
<feature type="domain" description="AMP-binding enzyme C-terminal" evidence="2">
    <location>
        <begin position="320"/>
        <end position="394"/>
    </location>
</feature>
<evidence type="ECO:0000313" key="3">
    <source>
        <dbReference type="EMBL" id="GAA4062039.1"/>
    </source>
</evidence>
<dbReference type="InterPro" id="IPR000873">
    <property type="entry name" value="AMP-dep_synth/lig_dom"/>
</dbReference>
<dbReference type="GO" id="GO:0016874">
    <property type="term" value="F:ligase activity"/>
    <property type="evidence" value="ECO:0007669"/>
    <property type="project" value="UniProtKB-KW"/>
</dbReference>
<dbReference type="RefSeq" id="WP_344942479.1">
    <property type="nucleotide sequence ID" value="NZ_BAAAZG010000003.1"/>
</dbReference>
<dbReference type="InterPro" id="IPR020845">
    <property type="entry name" value="AMP-binding_CS"/>
</dbReference>
<dbReference type="PANTHER" id="PTHR43767:SF1">
    <property type="entry name" value="NONRIBOSOMAL PEPTIDE SYNTHASE PES1 (EUROFUNG)-RELATED"/>
    <property type="match status" value="1"/>
</dbReference>
<keyword evidence="3" id="KW-0436">Ligase</keyword>
<evidence type="ECO:0000259" key="1">
    <source>
        <dbReference type="Pfam" id="PF00501"/>
    </source>
</evidence>
<dbReference type="Proteomes" id="UP001500683">
    <property type="component" value="Unassembled WGS sequence"/>
</dbReference>
<dbReference type="InterPro" id="IPR050237">
    <property type="entry name" value="ATP-dep_AMP-bd_enzyme"/>
</dbReference>
<organism evidence="3 4">
    <name type="scientific">Actinomadura miaoliensis</name>
    <dbReference type="NCBI Taxonomy" id="430685"/>
    <lineage>
        <taxon>Bacteria</taxon>
        <taxon>Bacillati</taxon>
        <taxon>Actinomycetota</taxon>
        <taxon>Actinomycetes</taxon>
        <taxon>Streptosporangiales</taxon>
        <taxon>Thermomonosporaceae</taxon>
        <taxon>Actinomadura</taxon>
    </lineage>
</organism>
<keyword evidence="4" id="KW-1185">Reference proteome</keyword>
<accession>A0ABP7V8U5</accession>
<dbReference type="SUPFAM" id="SSF56801">
    <property type="entry name" value="Acetyl-CoA synthetase-like"/>
    <property type="match status" value="1"/>
</dbReference>